<dbReference type="PROSITE" id="PS50181">
    <property type="entry name" value="FBOX"/>
    <property type="match status" value="1"/>
</dbReference>
<accession>A0A5C3LSU7</accession>
<dbReference type="AlphaFoldDB" id="A0A5C3LSU7"/>
<dbReference type="InterPro" id="IPR032675">
    <property type="entry name" value="LRR_dom_sf"/>
</dbReference>
<sequence length="596" mass="67441">MRGFRLSQNATGMLPPVVGVSQASSEQTMHDDGSKAAPVVSSYPHPYELAELRSGFCPSEAEKAVIEERLARANEKRMAITEELLRSDDPKTQVQLEELVDTVNNYMAAQHCLLSPIRRLPKDILSRIFKFYRPELVFFDPSPTENDFVIRQICSHWRSVVVGCNELWADFVIDFKGAMDRLEEPDPSLLVDQANRLLNVCIVRSGDHPIRFGLFMPTSIVGYASDLLAQLWAVTDRWKLVSLNMDVRQFASHAPKHYELPILHEVVIADREADYRPDLKLFSSAPKLTRLELDFRRPKQLGLPWSQITYLSWCTPLLNAGDYIDALQRMPNLEEMELANKELESTVSGQSVRLPRLRTLKIDAGGRSFKNVMQAIEAPALTTLHIYPVLASEYDDTLSAKPVVAFIRRSGCHLKELSLKRFEPPGVMQILEMTPDLEHLMLDSRNLWRKGISEILEALVGPDPSNPLQTTSTRMLLKLRSFYYNCGIAEDIPLMEMLTLMRVRSPKEIKDPSEGVPIESATLEYCVTIDEAHFEEFEKAALEDIGVDITMKKVLGGSLVKMTWPKELSKGVGKRTGSIEGEIARKESRENVLEMD</sequence>
<dbReference type="EMBL" id="ML213615">
    <property type="protein sequence ID" value="TFK36214.1"/>
    <property type="molecule type" value="Genomic_DNA"/>
</dbReference>
<gene>
    <name evidence="2" type="ORF">BDQ12DRAFT_253643</name>
</gene>
<dbReference type="Proteomes" id="UP000308652">
    <property type="component" value="Unassembled WGS sequence"/>
</dbReference>
<evidence type="ECO:0000313" key="3">
    <source>
        <dbReference type="Proteomes" id="UP000308652"/>
    </source>
</evidence>
<evidence type="ECO:0000259" key="1">
    <source>
        <dbReference type="PROSITE" id="PS50181"/>
    </source>
</evidence>
<dbReference type="InterPro" id="IPR001810">
    <property type="entry name" value="F-box_dom"/>
</dbReference>
<feature type="domain" description="F-box" evidence="1">
    <location>
        <begin position="114"/>
        <end position="171"/>
    </location>
</feature>
<protein>
    <recommendedName>
        <fullName evidence="1">F-box domain-containing protein</fullName>
    </recommendedName>
</protein>
<dbReference type="Gene3D" id="3.80.10.10">
    <property type="entry name" value="Ribonuclease Inhibitor"/>
    <property type="match status" value="1"/>
</dbReference>
<reference evidence="2 3" key="1">
    <citation type="journal article" date="2019" name="Nat. Ecol. Evol.">
        <title>Megaphylogeny resolves global patterns of mushroom evolution.</title>
        <authorList>
            <person name="Varga T."/>
            <person name="Krizsan K."/>
            <person name="Foldi C."/>
            <person name="Dima B."/>
            <person name="Sanchez-Garcia M."/>
            <person name="Sanchez-Ramirez S."/>
            <person name="Szollosi G.J."/>
            <person name="Szarkandi J.G."/>
            <person name="Papp V."/>
            <person name="Albert L."/>
            <person name="Andreopoulos W."/>
            <person name="Angelini C."/>
            <person name="Antonin V."/>
            <person name="Barry K.W."/>
            <person name="Bougher N.L."/>
            <person name="Buchanan P."/>
            <person name="Buyck B."/>
            <person name="Bense V."/>
            <person name="Catcheside P."/>
            <person name="Chovatia M."/>
            <person name="Cooper J."/>
            <person name="Damon W."/>
            <person name="Desjardin D."/>
            <person name="Finy P."/>
            <person name="Geml J."/>
            <person name="Haridas S."/>
            <person name="Hughes K."/>
            <person name="Justo A."/>
            <person name="Karasinski D."/>
            <person name="Kautmanova I."/>
            <person name="Kiss B."/>
            <person name="Kocsube S."/>
            <person name="Kotiranta H."/>
            <person name="LaButti K.M."/>
            <person name="Lechner B.E."/>
            <person name="Liimatainen K."/>
            <person name="Lipzen A."/>
            <person name="Lukacs Z."/>
            <person name="Mihaltcheva S."/>
            <person name="Morgado L.N."/>
            <person name="Niskanen T."/>
            <person name="Noordeloos M.E."/>
            <person name="Ohm R.A."/>
            <person name="Ortiz-Santana B."/>
            <person name="Ovrebo C."/>
            <person name="Racz N."/>
            <person name="Riley R."/>
            <person name="Savchenko A."/>
            <person name="Shiryaev A."/>
            <person name="Soop K."/>
            <person name="Spirin V."/>
            <person name="Szebenyi C."/>
            <person name="Tomsovsky M."/>
            <person name="Tulloss R.E."/>
            <person name="Uehling J."/>
            <person name="Grigoriev I.V."/>
            <person name="Vagvolgyi C."/>
            <person name="Papp T."/>
            <person name="Martin F.M."/>
            <person name="Miettinen O."/>
            <person name="Hibbett D.S."/>
            <person name="Nagy L.G."/>
        </authorList>
    </citation>
    <scope>NUCLEOTIDE SEQUENCE [LARGE SCALE GENOMIC DNA]</scope>
    <source>
        <strain evidence="2 3">CBS 166.37</strain>
    </source>
</reference>
<dbReference type="OrthoDB" id="3266451at2759"/>
<dbReference type="SUPFAM" id="SSF52047">
    <property type="entry name" value="RNI-like"/>
    <property type="match status" value="1"/>
</dbReference>
<evidence type="ECO:0000313" key="2">
    <source>
        <dbReference type="EMBL" id="TFK36214.1"/>
    </source>
</evidence>
<organism evidence="2 3">
    <name type="scientific">Crucibulum laeve</name>
    <dbReference type="NCBI Taxonomy" id="68775"/>
    <lineage>
        <taxon>Eukaryota</taxon>
        <taxon>Fungi</taxon>
        <taxon>Dikarya</taxon>
        <taxon>Basidiomycota</taxon>
        <taxon>Agaricomycotina</taxon>
        <taxon>Agaricomycetes</taxon>
        <taxon>Agaricomycetidae</taxon>
        <taxon>Agaricales</taxon>
        <taxon>Agaricineae</taxon>
        <taxon>Nidulariaceae</taxon>
        <taxon>Crucibulum</taxon>
    </lineage>
</organism>
<keyword evidence="3" id="KW-1185">Reference proteome</keyword>
<name>A0A5C3LSU7_9AGAR</name>
<proteinExistence type="predicted"/>